<evidence type="ECO:0000313" key="2">
    <source>
        <dbReference type="Proteomes" id="UP000502377"/>
    </source>
</evidence>
<evidence type="ECO:0000313" key="1">
    <source>
        <dbReference type="EMBL" id="QCD47231.1"/>
    </source>
</evidence>
<dbReference type="KEGG" id="crx:CRECT_1595"/>
<protein>
    <submittedName>
        <fullName evidence="1">Putative DUF937 domain protein</fullName>
    </submittedName>
</protein>
<gene>
    <name evidence="1" type="ORF">CRECT_1595</name>
</gene>
<dbReference type="AlphaFoldDB" id="A0A6G5QNM1"/>
<dbReference type="Pfam" id="PF06078">
    <property type="entry name" value="DUF937"/>
    <property type="match status" value="1"/>
</dbReference>
<dbReference type="InterPro" id="IPR009282">
    <property type="entry name" value="DUF937"/>
</dbReference>
<dbReference type="EMBL" id="CP012543">
    <property type="protein sequence ID" value="QCD47231.1"/>
    <property type="molecule type" value="Genomic_DNA"/>
</dbReference>
<organism evidence="1 2">
    <name type="scientific">Campylobacter rectus</name>
    <name type="common">Wolinella recta</name>
    <dbReference type="NCBI Taxonomy" id="203"/>
    <lineage>
        <taxon>Bacteria</taxon>
        <taxon>Pseudomonadati</taxon>
        <taxon>Campylobacterota</taxon>
        <taxon>Epsilonproteobacteria</taxon>
        <taxon>Campylobacterales</taxon>
        <taxon>Campylobacteraceae</taxon>
        <taxon>Campylobacter</taxon>
    </lineage>
</organism>
<accession>A0A6G5QNM1</accession>
<proteinExistence type="predicted"/>
<name>A0A6G5QNM1_CAMRE</name>
<sequence>MDILKLLLGGSGGVLDAMSQKSGLGANDVEAVVSKIAPIFMQRANENFKSDADSSNFLEMIRRANLDEMKSDPQNISVAEGNELLGVLTGSKENSKALAGNVGSQLGISADSIKTLLPIIAPMIADMLNNQLKTSNLQGSADNGSVMSMLIRFLDQNKDGSIVDDIFRIAGDFLGKK</sequence>
<dbReference type="RefSeq" id="WP_004319578.1">
    <property type="nucleotide sequence ID" value="NZ_CP012543.1"/>
</dbReference>
<reference evidence="1 2" key="1">
    <citation type="submission" date="2016-07" db="EMBL/GenBank/DDBJ databases">
        <title>Comparative genomics of the Campylobacter concisus group.</title>
        <authorList>
            <person name="Miller W.G."/>
            <person name="Yee E."/>
            <person name="Chapman M.H."/>
            <person name="Huynh S."/>
            <person name="Bono J.L."/>
            <person name="On S.L.W."/>
            <person name="StLeger J."/>
            <person name="Foster G."/>
            <person name="Parker C.T."/>
        </authorList>
    </citation>
    <scope>NUCLEOTIDE SEQUENCE [LARGE SCALE GENOMIC DNA]</scope>
    <source>
        <strain evidence="1 2">ATCC 33238</strain>
    </source>
</reference>
<dbReference type="Proteomes" id="UP000502377">
    <property type="component" value="Chromosome"/>
</dbReference>